<evidence type="ECO:0000313" key="4">
    <source>
        <dbReference type="Proteomes" id="UP000287394"/>
    </source>
</evidence>
<dbReference type="RefSeq" id="WP_119319728.1">
    <property type="nucleotide sequence ID" value="NZ_AP025739.1"/>
</dbReference>
<feature type="compositionally biased region" description="Gly residues" evidence="1">
    <location>
        <begin position="434"/>
        <end position="469"/>
    </location>
</feature>
<dbReference type="OrthoDB" id="9797698at2"/>
<dbReference type="KEGG" id="ccot:CCAX7_64080"/>
<protein>
    <submittedName>
        <fullName evidence="3">Uncharacterized protein</fullName>
    </submittedName>
</protein>
<dbReference type="InterPro" id="IPR013783">
    <property type="entry name" value="Ig-like_fold"/>
</dbReference>
<accession>A0A402CQX7</accession>
<dbReference type="AlphaFoldDB" id="A0A402CQX7"/>
<dbReference type="Gene3D" id="2.60.40.10">
    <property type="entry name" value="Immunoglobulins"/>
    <property type="match status" value="1"/>
</dbReference>
<feature type="region of interest" description="Disordered" evidence="1">
    <location>
        <begin position="371"/>
        <end position="397"/>
    </location>
</feature>
<sequence>MLQKQQYAVAVVGGTAALLLLGGALGAHADGITVTRPAANAIVRETVPIRVASRDLPPDGYVSIVIDGQFVTARVIPQGSGSIYDWDTKAPYTTTDDPDTKKFLPDGNHSVTVSVYTNKNQLVGTQTIPVRVANKIPSVAARGVTLTYKWRLNDTMFYNRTTELSQSVSSSSSGTTNGVAVDTSDAPATVVEASSLKFKRSVEDTEADNYLIRDLITPTGTLTRGVQAQVISAIYPLKSQYRTVTEYGDVLSTMAPLSPGAHYAFSIPVMPARRVTIGDSWRSPLQVSLDWATTKPLTVSGESRLESFEWQDGYPTAKIRETFDGPAHFPINPGSAFSGASADKLHVERVVYFAYNSGRLIRTETTAQYTGDPVKTPSLSGGLGSSPFGGRGGYPGAPGGAYPGAPGAGYPGGAGRFPGAPGGGGDDSDPGANPFGGGYPGAPGGGYPGAPGGYPGRSPGGLPGGGAYGGAAAVTMTTTMKFTEVTDIVPE</sequence>
<feature type="signal peptide" evidence="2">
    <location>
        <begin position="1"/>
        <end position="29"/>
    </location>
</feature>
<evidence type="ECO:0000256" key="1">
    <source>
        <dbReference type="SAM" id="MobiDB-lite"/>
    </source>
</evidence>
<feature type="chain" id="PRO_5044322892" evidence="2">
    <location>
        <begin position="30"/>
        <end position="491"/>
    </location>
</feature>
<feature type="region of interest" description="Disordered" evidence="1">
    <location>
        <begin position="412"/>
        <end position="469"/>
    </location>
</feature>
<evidence type="ECO:0000256" key="2">
    <source>
        <dbReference type="SAM" id="SignalP"/>
    </source>
</evidence>
<feature type="compositionally biased region" description="Gly residues" evidence="1">
    <location>
        <begin position="412"/>
        <end position="425"/>
    </location>
</feature>
<proteinExistence type="predicted"/>
<dbReference type="EMBL" id="AP025739">
    <property type="protein sequence ID" value="BDI34357.1"/>
    <property type="molecule type" value="Genomic_DNA"/>
</dbReference>
<gene>
    <name evidence="3" type="ORF">CCAX7_64080</name>
</gene>
<reference evidence="3 4" key="1">
    <citation type="journal article" date="2019" name="Int. J. Syst. Evol. Microbiol.">
        <title>Capsulimonas corticalis gen. nov., sp. nov., an aerobic capsulated bacterium, of a novel bacterial order, Capsulimonadales ord. nov., of the class Armatimonadia of the phylum Armatimonadetes.</title>
        <authorList>
            <person name="Li J."/>
            <person name="Kudo C."/>
            <person name="Tonouchi A."/>
        </authorList>
    </citation>
    <scope>NUCLEOTIDE SEQUENCE [LARGE SCALE GENOMIC DNA]</scope>
    <source>
        <strain evidence="3 4">AX-7</strain>
    </source>
</reference>
<feature type="compositionally biased region" description="Gly residues" evidence="1">
    <location>
        <begin position="381"/>
        <end position="397"/>
    </location>
</feature>
<evidence type="ECO:0000313" key="3">
    <source>
        <dbReference type="EMBL" id="BDI34357.1"/>
    </source>
</evidence>
<name>A0A402CQX7_9BACT</name>
<dbReference type="Proteomes" id="UP000287394">
    <property type="component" value="Chromosome"/>
</dbReference>
<organism evidence="3 4">
    <name type="scientific">Capsulimonas corticalis</name>
    <dbReference type="NCBI Taxonomy" id="2219043"/>
    <lineage>
        <taxon>Bacteria</taxon>
        <taxon>Bacillati</taxon>
        <taxon>Armatimonadota</taxon>
        <taxon>Armatimonadia</taxon>
        <taxon>Capsulimonadales</taxon>
        <taxon>Capsulimonadaceae</taxon>
        <taxon>Capsulimonas</taxon>
    </lineage>
</organism>
<keyword evidence="2" id="KW-0732">Signal</keyword>
<keyword evidence="4" id="KW-1185">Reference proteome</keyword>